<dbReference type="InterPro" id="IPR027417">
    <property type="entry name" value="P-loop_NTPase"/>
</dbReference>
<gene>
    <name evidence="18" type="ORF">Lac1_23550</name>
</gene>
<evidence type="ECO:0000256" key="3">
    <source>
        <dbReference type="ARBA" id="ARBA00001522"/>
    </source>
</evidence>
<dbReference type="EC" id="2.7.7.62" evidence="9"/>
<comment type="catalytic activity">
    <reaction evidence="3">
        <text>adenosylcob(III)inamide + GTP = adenosylcob(III)inamide phosphate + GDP + H(+)</text>
        <dbReference type="Rhea" id="RHEA:15765"/>
        <dbReference type="ChEBI" id="CHEBI:2480"/>
        <dbReference type="ChEBI" id="CHEBI:15378"/>
        <dbReference type="ChEBI" id="CHEBI:37565"/>
        <dbReference type="ChEBI" id="CHEBI:58189"/>
        <dbReference type="ChEBI" id="CHEBI:58502"/>
        <dbReference type="EC" id="2.7.1.156"/>
    </reaction>
</comment>
<evidence type="ECO:0000256" key="4">
    <source>
        <dbReference type="ARBA" id="ARBA00003889"/>
    </source>
</evidence>
<evidence type="ECO:0000256" key="17">
    <source>
        <dbReference type="ARBA" id="ARBA00030571"/>
    </source>
</evidence>
<evidence type="ECO:0000256" key="12">
    <source>
        <dbReference type="ARBA" id="ARBA00022741"/>
    </source>
</evidence>
<dbReference type="SUPFAM" id="SSF52540">
    <property type="entry name" value="P-loop containing nucleoside triphosphate hydrolases"/>
    <property type="match status" value="1"/>
</dbReference>
<keyword evidence="10" id="KW-0169">Cobalamin biosynthesis</keyword>
<reference evidence="19" key="1">
    <citation type="journal article" date="2023" name="Int. J. Syst. Evol. Microbiol.">
        <title>Claveliimonas bilis gen. nov., sp. nov., deoxycholic acid-producing bacteria isolated from human faeces, and reclassification of Sellimonas monacensis Zenner et al. 2021 as Claveliimonas monacensis comb. nov.</title>
        <authorList>
            <person name="Hisatomi A."/>
            <person name="Kastawa N.W.E.P.G."/>
            <person name="Song I."/>
            <person name="Ohkuma M."/>
            <person name="Fukiya S."/>
            <person name="Sakamoto M."/>
        </authorList>
    </citation>
    <scope>NUCLEOTIDE SEQUENCE [LARGE SCALE GENOMIC DNA]</scope>
    <source>
        <strain evidence="19">12BBH14</strain>
    </source>
</reference>
<keyword evidence="15" id="KW-0342">GTP-binding</keyword>
<name>A0ABN6YXT8_9FIRM</name>
<evidence type="ECO:0000256" key="1">
    <source>
        <dbReference type="ARBA" id="ARBA00000312"/>
    </source>
</evidence>
<evidence type="ECO:0000313" key="19">
    <source>
        <dbReference type="Proteomes" id="UP001305815"/>
    </source>
</evidence>
<dbReference type="Pfam" id="PF02283">
    <property type="entry name" value="CobU"/>
    <property type="match status" value="1"/>
</dbReference>
<protein>
    <recommendedName>
        <fullName evidence="16">Adenosylcobinamide kinase</fullName>
        <ecNumber evidence="8">2.7.1.156</ecNumber>
        <ecNumber evidence="9">2.7.7.62</ecNumber>
    </recommendedName>
    <alternativeName>
        <fullName evidence="17">Adenosylcobinamide-phosphate guanylyltransferase</fullName>
    </alternativeName>
</protein>
<evidence type="ECO:0000256" key="9">
    <source>
        <dbReference type="ARBA" id="ARBA00012523"/>
    </source>
</evidence>
<evidence type="ECO:0000256" key="13">
    <source>
        <dbReference type="ARBA" id="ARBA00022777"/>
    </source>
</evidence>
<dbReference type="PANTHER" id="PTHR34848:SF1">
    <property type="entry name" value="BIFUNCTIONAL ADENOSYLCOBALAMIN BIOSYNTHESIS PROTEIN COBU"/>
    <property type="match status" value="1"/>
</dbReference>
<dbReference type="PIRSF" id="PIRSF006135">
    <property type="entry name" value="CobU"/>
    <property type="match status" value="1"/>
</dbReference>
<evidence type="ECO:0000256" key="6">
    <source>
        <dbReference type="ARBA" id="ARBA00005159"/>
    </source>
</evidence>
<evidence type="ECO:0000256" key="7">
    <source>
        <dbReference type="ARBA" id="ARBA00007490"/>
    </source>
</evidence>
<dbReference type="RefSeq" id="WP_316265188.1">
    <property type="nucleotide sequence ID" value="NZ_AP027742.1"/>
</dbReference>
<dbReference type="InterPro" id="IPR003203">
    <property type="entry name" value="CobU/CobP"/>
</dbReference>
<keyword evidence="19" id="KW-1185">Reference proteome</keyword>
<evidence type="ECO:0000256" key="11">
    <source>
        <dbReference type="ARBA" id="ARBA00022679"/>
    </source>
</evidence>
<keyword evidence="12" id="KW-0547">Nucleotide-binding</keyword>
<sequence length="183" mass="20679">MLYMIFGGSGSGKSEYAEDLAVKLCPEEKIYLATLQDIDEEMEKRIEDHRTMRKGKHFTTVEQGLALETLDVSGQKLVLLECMTNLLANEMYSPKAQKEEPVADYIMRGIRHIKGQVEDLIVIAQDSFSEVPMDPEMRRYVRESGRVNQKLAKEADVVIEVKFGLPLMLKGELPLELKGDGTV</sequence>
<evidence type="ECO:0000256" key="2">
    <source>
        <dbReference type="ARBA" id="ARBA00000711"/>
    </source>
</evidence>
<dbReference type="Gene3D" id="3.40.50.300">
    <property type="entry name" value="P-loop containing nucleotide triphosphate hydrolases"/>
    <property type="match status" value="1"/>
</dbReference>
<evidence type="ECO:0000256" key="8">
    <source>
        <dbReference type="ARBA" id="ARBA00012016"/>
    </source>
</evidence>
<comment type="catalytic activity">
    <reaction evidence="2">
        <text>adenosylcob(III)inamide phosphate + GTP + H(+) = adenosylcob(III)inamide-GDP + diphosphate</text>
        <dbReference type="Rhea" id="RHEA:22712"/>
        <dbReference type="ChEBI" id="CHEBI:15378"/>
        <dbReference type="ChEBI" id="CHEBI:33019"/>
        <dbReference type="ChEBI" id="CHEBI:37565"/>
        <dbReference type="ChEBI" id="CHEBI:58502"/>
        <dbReference type="ChEBI" id="CHEBI:60487"/>
        <dbReference type="EC" id="2.7.7.62"/>
    </reaction>
</comment>
<dbReference type="EMBL" id="AP027742">
    <property type="protein sequence ID" value="BDZ78172.1"/>
    <property type="molecule type" value="Genomic_DNA"/>
</dbReference>
<accession>A0ABN6YXT8</accession>
<evidence type="ECO:0000313" key="18">
    <source>
        <dbReference type="EMBL" id="BDZ78172.1"/>
    </source>
</evidence>
<evidence type="ECO:0000256" key="5">
    <source>
        <dbReference type="ARBA" id="ARBA00004692"/>
    </source>
</evidence>
<comment type="pathway">
    <text evidence="6">Cofactor biosynthesis; adenosylcobalamin biosynthesis; adenosylcobalamin from cob(II)yrinate a,c-diamide: step 5/7.</text>
</comment>
<dbReference type="Proteomes" id="UP001305815">
    <property type="component" value="Chromosome"/>
</dbReference>
<evidence type="ECO:0000256" key="15">
    <source>
        <dbReference type="ARBA" id="ARBA00023134"/>
    </source>
</evidence>
<dbReference type="PANTHER" id="PTHR34848">
    <property type="match status" value="1"/>
</dbReference>
<proteinExistence type="inferred from homology"/>
<comment type="pathway">
    <text evidence="5">Cofactor biosynthesis; adenosylcobalamin biosynthesis; adenosylcobalamin from cob(II)yrinate a,c-diamide: step 6/7.</text>
</comment>
<dbReference type="CDD" id="cd00544">
    <property type="entry name" value="CobU"/>
    <property type="match status" value="1"/>
</dbReference>
<dbReference type="EC" id="2.7.1.156" evidence="8"/>
<evidence type="ECO:0000256" key="16">
    <source>
        <dbReference type="ARBA" id="ARBA00029570"/>
    </source>
</evidence>
<keyword evidence="14" id="KW-0067">ATP-binding</keyword>
<comment type="similarity">
    <text evidence="7">Belongs to the CobU/CobP family.</text>
</comment>
<comment type="function">
    <text evidence="4">Catalyzes ATP-dependent phosphorylation of adenosylcobinamide and addition of GMP to adenosylcobinamide phosphate.</text>
</comment>
<evidence type="ECO:0000256" key="14">
    <source>
        <dbReference type="ARBA" id="ARBA00022840"/>
    </source>
</evidence>
<organism evidence="18 19">
    <name type="scientific">Claveliimonas bilis</name>
    <dbReference type="NCBI Taxonomy" id="3028070"/>
    <lineage>
        <taxon>Bacteria</taxon>
        <taxon>Bacillati</taxon>
        <taxon>Bacillota</taxon>
        <taxon>Clostridia</taxon>
        <taxon>Lachnospirales</taxon>
        <taxon>Lachnospiraceae</taxon>
        <taxon>Claveliimonas</taxon>
    </lineage>
</organism>
<evidence type="ECO:0000256" key="10">
    <source>
        <dbReference type="ARBA" id="ARBA00022573"/>
    </source>
</evidence>
<comment type="catalytic activity">
    <reaction evidence="1">
        <text>adenosylcob(III)inamide + ATP = adenosylcob(III)inamide phosphate + ADP + H(+)</text>
        <dbReference type="Rhea" id="RHEA:15769"/>
        <dbReference type="ChEBI" id="CHEBI:2480"/>
        <dbReference type="ChEBI" id="CHEBI:15378"/>
        <dbReference type="ChEBI" id="CHEBI:30616"/>
        <dbReference type="ChEBI" id="CHEBI:58502"/>
        <dbReference type="ChEBI" id="CHEBI:456216"/>
        <dbReference type="EC" id="2.7.1.156"/>
    </reaction>
</comment>
<keyword evidence="13 18" id="KW-0418">Kinase</keyword>
<dbReference type="GO" id="GO:0016301">
    <property type="term" value="F:kinase activity"/>
    <property type="evidence" value="ECO:0007669"/>
    <property type="project" value="UniProtKB-KW"/>
</dbReference>
<keyword evidence="11" id="KW-0808">Transferase</keyword>